<dbReference type="AlphaFoldDB" id="A0A1H5ETJ4"/>
<evidence type="ECO:0000313" key="1">
    <source>
        <dbReference type="EMBL" id="SED94425.1"/>
    </source>
</evidence>
<protein>
    <submittedName>
        <fullName evidence="1">Uncharacterized protein</fullName>
    </submittedName>
</protein>
<dbReference type="Proteomes" id="UP000183561">
    <property type="component" value="Unassembled WGS sequence"/>
</dbReference>
<evidence type="ECO:0000313" key="2">
    <source>
        <dbReference type="Proteomes" id="UP000183561"/>
    </source>
</evidence>
<accession>A0A1H5ETJ4</accession>
<keyword evidence="2" id="KW-1185">Reference proteome</keyword>
<reference evidence="2" key="1">
    <citation type="submission" date="2016-10" db="EMBL/GenBank/DDBJ databases">
        <authorList>
            <person name="Varghese N."/>
            <person name="Submissions S."/>
        </authorList>
    </citation>
    <scope>NUCLEOTIDE SEQUENCE [LARGE SCALE GENOMIC DNA]</scope>
    <source>
        <strain evidence="2">DSM 44498</strain>
    </source>
</reference>
<dbReference type="EMBL" id="FNSV01000007">
    <property type="protein sequence ID" value="SED94425.1"/>
    <property type="molecule type" value="Genomic_DNA"/>
</dbReference>
<name>A0A1H5ETJ4_9NOCA</name>
<sequence length="54" mass="6064">MRETDLGEIRRALGPTEFPSWMCASRWEYVDGHVPGGQSAHATTRPKIPPGVKW</sequence>
<organism evidence="1 2">
    <name type="scientific">Rhodococcus koreensis</name>
    <dbReference type="NCBI Taxonomy" id="99653"/>
    <lineage>
        <taxon>Bacteria</taxon>
        <taxon>Bacillati</taxon>
        <taxon>Actinomycetota</taxon>
        <taxon>Actinomycetes</taxon>
        <taxon>Mycobacteriales</taxon>
        <taxon>Nocardiaceae</taxon>
        <taxon>Rhodococcus</taxon>
    </lineage>
</organism>
<gene>
    <name evidence="1" type="ORF">SAMN04490239_9355</name>
</gene>
<proteinExistence type="predicted"/>